<reference evidence="2" key="1">
    <citation type="journal article" date="2023" name="G3 (Bethesda)">
        <title>Whole genome assemblies of Zophobas morio and Tenebrio molitor.</title>
        <authorList>
            <person name="Kaur S."/>
            <person name="Stinson S.A."/>
            <person name="diCenzo G.C."/>
        </authorList>
    </citation>
    <scope>NUCLEOTIDE SEQUENCE</scope>
    <source>
        <strain evidence="2">QUZm001</strain>
    </source>
</reference>
<dbReference type="EMBL" id="JALNTZ010000001">
    <property type="protein sequence ID" value="KAJ3666950.1"/>
    <property type="molecule type" value="Genomic_DNA"/>
</dbReference>
<organism evidence="2 3">
    <name type="scientific">Zophobas morio</name>
    <dbReference type="NCBI Taxonomy" id="2755281"/>
    <lineage>
        <taxon>Eukaryota</taxon>
        <taxon>Metazoa</taxon>
        <taxon>Ecdysozoa</taxon>
        <taxon>Arthropoda</taxon>
        <taxon>Hexapoda</taxon>
        <taxon>Insecta</taxon>
        <taxon>Pterygota</taxon>
        <taxon>Neoptera</taxon>
        <taxon>Endopterygota</taxon>
        <taxon>Coleoptera</taxon>
        <taxon>Polyphaga</taxon>
        <taxon>Cucujiformia</taxon>
        <taxon>Tenebrionidae</taxon>
        <taxon>Zophobas</taxon>
    </lineage>
</organism>
<evidence type="ECO:0000313" key="2">
    <source>
        <dbReference type="EMBL" id="KAJ3666950.1"/>
    </source>
</evidence>
<evidence type="ECO:0000313" key="3">
    <source>
        <dbReference type="Proteomes" id="UP001168821"/>
    </source>
</evidence>
<feature type="region of interest" description="Disordered" evidence="1">
    <location>
        <begin position="171"/>
        <end position="197"/>
    </location>
</feature>
<evidence type="ECO:0000256" key="1">
    <source>
        <dbReference type="SAM" id="MobiDB-lite"/>
    </source>
</evidence>
<dbReference type="AlphaFoldDB" id="A0AA38MPX7"/>
<protein>
    <submittedName>
        <fullName evidence="2">Uncharacterized protein</fullName>
    </submittedName>
</protein>
<accession>A0AA38MPX7</accession>
<dbReference type="CDD" id="cd15489">
    <property type="entry name" value="PHD_SF"/>
    <property type="match status" value="1"/>
</dbReference>
<name>A0AA38MPX7_9CUCU</name>
<keyword evidence="3" id="KW-1185">Reference proteome</keyword>
<comment type="caution">
    <text evidence="2">The sequence shown here is derived from an EMBL/GenBank/DDBJ whole genome shotgun (WGS) entry which is preliminary data.</text>
</comment>
<gene>
    <name evidence="2" type="ORF">Zmor_002369</name>
</gene>
<dbReference type="Proteomes" id="UP001168821">
    <property type="component" value="Unassembled WGS sequence"/>
</dbReference>
<proteinExistence type="predicted"/>
<sequence length="344" mass="38393">MNKLTASSCVINSADFISNSCKQCGRSVAHPVSCKKCDSMFHPSCLNRALQVKNPICLHEVDQGDCDSANIHEIVADVLRSHEFKMAISVIVNGATEDLLAKLKELRTEVRNLRDSNIELIRFITKKDEFATSDNSEPKKSNLKTLTKITNNPSVIGQHVLGKQIQLSSQNVLADQENEDNSKPDNPVTANKDNSRKVQATRIIKTAVENNNTISDVPKDIPWKEVSYKRDRKKKQIANISTAIEDRSKGLLIGTAKRAWLYVGRISNKNATENTVVNYLKEEYPEEDFVVEKLHTVGNNSAFKIGVPFSLCANLSLPNFWPPGVCVRRFNFLVKTIKVTSPAK</sequence>